<dbReference type="AlphaFoldDB" id="A0AAQ4EQ63"/>
<comment type="caution">
    <text evidence="2">The sequence shown here is derived from an EMBL/GenBank/DDBJ whole genome shotgun (WGS) entry which is preliminary data.</text>
</comment>
<dbReference type="EMBL" id="JARKHS020012529">
    <property type="protein sequence ID" value="KAK8776830.1"/>
    <property type="molecule type" value="Genomic_DNA"/>
</dbReference>
<organism evidence="2 3">
    <name type="scientific">Amblyomma americanum</name>
    <name type="common">Lone star tick</name>
    <dbReference type="NCBI Taxonomy" id="6943"/>
    <lineage>
        <taxon>Eukaryota</taxon>
        <taxon>Metazoa</taxon>
        <taxon>Ecdysozoa</taxon>
        <taxon>Arthropoda</taxon>
        <taxon>Chelicerata</taxon>
        <taxon>Arachnida</taxon>
        <taxon>Acari</taxon>
        <taxon>Parasitiformes</taxon>
        <taxon>Ixodida</taxon>
        <taxon>Ixodoidea</taxon>
        <taxon>Ixodidae</taxon>
        <taxon>Amblyomminae</taxon>
        <taxon>Amblyomma</taxon>
    </lineage>
</organism>
<feature type="region of interest" description="Disordered" evidence="1">
    <location>
        <begin position="77"/>
        <end position="154"/>
    </location>
</feature>
<feature type="compositionally biased region" description="Low complexity" evidence="1">
    <location>
        <begin position="42"/>
        <end position="54"/>
    </location>
</feature>
<gene>
    <name evidence="2" type="ORF">V5799_029825</name>
</gene>
<evidence type="ECO:0000256" key="1">
    <source>
        <dbReference type="SAM" id="MobiDB-lite"/>
    </source>
</evidence>
<name>A0AAQ4EQ63_AMBAM</name>
<reference evidence="2 3" key="1">
    <citation type="journal article" date="2023" name="Arcadia Sci">
        <title>De novo assembly of a long-read Amblyomma americanum tick genome.</title>
        <authorList>
            <person name="Chou S."/>
            <person name="Poskanzer K.E."/>
            <person name="Rollins M."/>
            <person name="Thuy-Boun P.S."/>
        </authorList>
    </citation>
    <scope>NUCLEOTIDE SEQUENCE [LARGE SCALE GENOMIC DNA]</scope>
    <source>
        <strain evidence="2">F_SG_1</strain>
        <tissue evidence="2">Salivary glands</tissue>
    </source>
</reference>
<feature type="compositionally biased region" description="Polar residues" evidence="1">
    <location>
        <begin position="142"/>
        <end position="154"/>
    </location>
</feature>
<feature type="compositionally biased region" description="Basic and acidic residues" evidence="1">
    <location>
        <begin position="23"/>
        <end position="36"/>
    </location>
</feature>
<evidence type="ECO:0000313" key="2">
    <source>
        <dbReference type="EMBL" id="KAK8776830.1"/>
    </source>
</evidence>
<sequence>MRGCVTARHERDVDVSGFYVRFSDDLDPKPELHERPAAYTTGGSSSVSGSSAVAPPKPPRRRYVPAAVAPPTAFPLNWSSSRGRPDYTHRFRRSDPGPAPECAETPSQIAAEVPRRLLKVSTRPPTPFAPSLLQPGALVPRSQATQRSSGHSRL</sequence>
<evidence type="ECO:0000313" key="3">
    <source>
        <dbReference type="Proteomes" id="UP001321473"/>
    </source>
</evidence>
<accession>A0AAQ4EQ63</accession>
<feature type="compositionally biased region" description="Basic and acidic residues" evidence="1">
    <location>
        <begin position="83"/>
        <end position="95"/>
    </location>
</feature>
<proteinExistence type="predicted"/>
<dbReference type="Proteomes" id="UP001321473">
    <property type="component" value="Unassembled WGS sequence"/>
</dbReference>
<feature type="region of interest" description="Disordered" evidence="1">
    <location>
        <begin position="23"/>
        <end position="62"/>
    </location>
</feature>
<protein>
    <submittedName>
        <fullName evidence="2">Uncharacterized protein</fullName>
    </submittedName>
</protein>
<keyword evidence="3" id="KW-1185">Reference proteome</keyword>